<feature type="region of interest" description="Disordered" evidence="1">
    <location>
        <begin position="121"/>
        <end position="141"/>
    </location>
</feature>
<dbReference type="EMBL" id="LAZR01012463">
    <property type="protein sequence ID" value="KKM26711.1"/>
    <property type="molecule type" value="Genomic_DNA"/>
</dbReference>
<keyword evidence="2" id="KW-0472">Membrane</keyword>
<name>A0A0F9IGK5_9ZZZZ</name>
<organism evidence="3">
    <name type="scientific">marine sediment metagenome</name>
    <dbReference type="NCBI Taxonomy" id="412755"/>
    <lineage>
        <taxon>unclassified sequences</taxon>
        <taxon>metagenomes</taxon>
        <taxon>ecological metagenomes</taxon>
    </lineage>
</organism>
<accession>A0A0F9IGK5</accession>
<dbReference type="AlphaFoldDB" id="A0A0F9IGK5"/>
<gene>
    <name evidence="3" type="ORF">LCGC14_1582020</name>
</gene>
<evidence type="ECO:0000256" key="1">
    <source>
        <dbReference type="SAM" id="MobiDB-lite"/>
    </source>
</evidence>
<protein>
    <submittedName>
        <fullName evidence="3">Uncharacterized protein</fullName>
    </submittedName>
</protein>
<reference evidence="3" key="1">
    <citation type="journal article" date="2015" name="Nature">
        <title>Complex archaea that bridge the gap between prokaryotes and eukaryotes.</title>
        <authorList>
            <person name="Spang A."/>
            <person name="Saw J.H."/>
            <person name="Jorgensen S.L."/>
            <person name="Zaremba-Niedzwiedzka K."/>
            <person name="Martijn J."/>
            <person name="Lind A.E."/>
            <person name="van Eijk R."/>
            <person name="Schleper C."/>
            <person name="Guy L."/>
            <person name="Ettema T.J."/>
        </authorList>
    </citation>
    <scope>NUCLEOTIDE SEQUENCE</scope>
</reference>
<feature type="transmembrane region" description="Helical" evidence="2">
    <location>
        <begin position="16"/>
        <end position="36"/>
    </location>
</feature>
<comment type="caution">
    <text evidence="3">The sequence shown here is derived from an EMBL/GenBank/DDBJ whole genome shotgun (WGS) entry which is preliminary data.</text>
</comment>
<keyword evidence="2" id="KW-1133">Transmembrane helix</keyword>
<sequence>MNWLIFEIKWFFKMNWPVLLFTVLLVCGGLLSYLWMKNYEPPPERIEIEAKGIIANIRNTGAWSIYDTEVKFTDGSIILLTYTMVQRYKLKRGQNISVIYSFRKGRTIKIHLNVREKLKKDNENGKEKERIKKESNDEKKS</sequence>
<keyword evidence="2" id="KW-0812">Transmembrane</keyword>
<proteinExistence type="predicted"/>
<evidence type="ECO:0000256" key="2">
    <source>
        <dbReference type="SAM" id="Phobius"/>
    </source>
</evidence>
<evidence type="ECO:0000313" key="3">
    <source>
        <dbReference type="EMBL" id="KKM26711.1"/>
    </source>
</evidence>